<keyword evidence="1" id="KW-0547">Nucleotide-binding</keyword>
<proteinExistence type="predicted"/>
<dbReference type="EMBL" id="LT629776">
    <property type="protein sequence ID" value="SDS70118.1"/>
    <property type="molecule type" value="Genomic_DNA"/>
</dbReference>
<evidence type="ECO:0000256" key="1">
    <source>
        <dbReference type="PROSITE-ProRule" id="PRU00409"/>
    </source>
</evidence>
<dbReference type="GO" id="GO:0005524">
    <property type="term" value="F:ATP binding"/>
    <property type="evidence" value="ECO:0007669"/>
    <property type="project" value="UniProtKB-UniRule"/>
</dbReference>
<evidence type="ECO:0000313" key="4">
    <source>
        <dbReference type="Proteomes" id="UP000185663"/>
    </source>
</evidence>
<accession>A0A1H1UCH0</accession>
<dbReference type="InterPro" id="IPR053191">
    <property type="entry name" value="DcsG_Biosynth_Enzyme"/>
</dbReference>
<dbReference type="eggNOG" id="COG0189">
    <property type="taxonomic scope" value="Bacteria"/>
</dbReference>
<dbReference type="RefSeq" id="WP_083372493.1">
    <property type="nucleotide sequence ID" value="NZ_LT629776.1"/>
</dbReference>
<name>A0A1H1UCH0_9CELL</name>
<dbReference type="Gene3D" id="3.30.1490.20">
    <property type="entry name" value="ATP-grasp fold, A domain"/>
    <property type="match status" value="1"/>
</dbReference>
<sequence>MTDDQNTTSRPRVALATCAVLPNLDADDAPLIPALEARGIDAVAVVWDDPSVDWSAFDAVVVRSVYDYSARRDEFVSWAASVGTIINPEPILRWNTDKYYLRELESAGLSIIPTLWLDPARKLSAQAIHTRMPAQGDFVIKPVVSAGAQDTGRYLAGEAPSRGLAIAHVKRLLADGRHVMVQPYVKSVDTAGEARLVFFEGEFAYAVTTSTRLTGPHQPTRGLYRREIVRSHEPTQAQLDVARRALDVVTDAVSDAGMPLYARVDLVWGEDGDPMIIEVELTEPSLFMSTFDGAVDRFADAIAAQV</sequence>
<evidence type="ECO:0000259" key="2">
    <source>
        <dbReference type="PROSITE" id="PS50975"/>
    </source>
</evidence>
<dbReference type="SUPFAM" id="SSF56059">
    <property type="entry name" value="Glutathione synthetase ATP-binding domain-like"/>
    <property type="match status" value="1"/>
</dbReference>
<dbReference type="PROSITE" id="PS50975">
    <property type="entry name" value="ATP_GRASP"/>
    <property type="match status" value="1"/>
</dbReference>
<keyword evidence="4" id="KW-1185">Reference proteome</keyword>
<dbReference type="STRING" id="545619.SAMN04489860_2154"/>
<dbReference type="InterPro" id="IPR013815">
    <property type="entry name" value="ATP_grasp_subdomain_1"/>
</dbReference>
<dbReference type="OrthoDB" id="3373978at2"/>
<dbReference type="AlphaFoldDB" id="A0A1H1UCH0"/>
<evidence type="ECO:0000313" key="3">
    <source>
        <dbReference type="EMBL" id="SDS70118.1"/>
    </source>
</evidence>
<dbReference type="PANTHER" id="PTHR39217">
    <property type="match status" value="1"/>
</dbReference>
<dbReference type="Proteomes" id="UP000185663">
    <property type="component" value="Chromosome I"/>
</dbReference>
<protein>
    <recommendedName>
        <fullName evidence="2">ATP-grasp domain-containing protein</fullName>
    </recommendedName>
</protein>
<keyword evidence="1" id="KW-0067">ATP-binding</keyword>
<reference evidence="3 4" key="1">
    <citation type="submission" date="2016-10" db="EMBL/GenBank/DDBJ databases">
        <authorList>
            <person name="de Groot N.N."/>
        </authorList>
    </citation>
    <scope>NUCLEOTIDE SEQUENCE [LARGE SCALE GENOMIC DNA]</scope>
    <source>
        <strain evidence="3 4">DSM 22126</strain>
    </source>
</reference>
<feature type="domain" description="ATP-grasp" evidence="2">
    <location>
        <begin position="101"/>
        <end position="306"/>
    </location>
</feature>
<dbReference type="InterPro" id="IPR011761">
    <property type="entry name" value="ATP-grasp"/>
</dbReference>
<dbReference type="GO" id="GO:0046872">
    <property type="term" value="F:metal ion binding"/>
    <property type="evidence" value="ECO:0007669"/>
    <property type="project" value="InterPro"/>
</dbReference>
<dbReference type="Gene3D" id="3.30.470.20">
    <property type="entry name" value="ATP-grasp fold, B domain"/>
    <property type="match status" value="1"/>
</dbReference>
<dbReference type="PANTHER" id="PTHR39217:SF1">
    <property type="entry name" value="GLUTATHIONE SYNTHETASE"/>
    <property type="match status" value="1"/>
</dbReference>
<gene>
    <name evidence="3" type="ORF">SAMN04489860_2154</name>
</gene>
<organism evidence="3 4">
    <name type="scientific">Paraoerskovia marina</name>
    <dbReference type="NCBI Taxonomy" id="545619"/>
    <lineage>
        <taxon>Bacteria</taxon>
        <taxon>Bacillati</taxon>
        <taxon>Actinomycetota</taxon>
        <taxon>Actinomycetes</taxon>
        <taxon>Micrococcales</taxon>
        <taxon>Cellulomonadaceae</taxon>
        <taxon>Paraoerskovia</taxon>
    </lineage>
</organism>